<dbReference type="Pfam" id="PF00420">
    <property type="entry name" value="Oxidored_q2"/>
    <property type="match status" value="1"/>
</dbReference>
<dbReference type="GO" id="GO:0016020">
    <property type="term" value="C:membrane"/>
    <property type="evidence" value="ECO:0007669"/>
    <property type="project" value="UniProtKB-SubCell"/>
</dbReference>
<reference evidence="7 8" key="1">
    <citation type="submission" date="2018-03" db="EMBL/GenBank/DDBJ databases">
        <title>Comparative analysis of microorganisms from saline springs in Andes Mountain Range, Colombia.</title>
        <authorList>
            <person name="Rubin E."/>
        </authorList>
    </citation>
    <scope>NUCLEOTIDE SEQUENCE [LARGE SCALE GENOMIC DNA]</scope>
    <source>
        <strain evidence="7 8">CG 35</strain>
    </source>
</reference>
<keyword evidence="3 6" id="KW-1133">Transmembrane helix</keyword>
<evidence type="ECO:0000313" key="7">
    <source>
        <dbReference type="EMBL" id="PRZ17672.1"/>
    </source>
</evidence>
<evidence type="ECO:0000256" key="4">
    <source>
        <dbReference type="ARBA" id="ARBA00023136"/>
    </source>
</evidence>
<evidence type="ECO:0000256" key="5">
    <source>
        <dbReference type="SAM" id="MobiDB-lite"/>
    </source>
</evidence>
<dbReference type="EMBL" id="PVTY01000004">
    <property type="protein sequence ID" value="PRZ17672.1"/>
    <property type="molecule type" value="Genomic_DNA"/>
</dbReference>
<feature type="transmembrane region" description="Helical" evidence="6">
    <location>
        <begin position="20"/>
        <end position="38"/>
    </location>
</feature>
<gene>
    <name evidence="7" type="ORF">BCL67_10419</name>
</gene>
<comment type="subcellular location">
    <subcellularLocation>
        <location evidence="1">Membrane</location>
        <topology evidence="1">Multi-pass membrane protein</topology>
    </subcellularLocation>
</comment>
<feature type="region of interest" description="Disordered" evidence="5">
    <location>
        <begin position="122"/>
        <end position="141"/>
    </location>
</feature>
<dbReference type="Proteomes" id="UP000238217">
    <property type="component" value="Unassembled WGS sequence"/>
</dbReference>
<proteinExistence type="predicted"/>
<keyword evidence="2 6" id="KW-0812">Transmembrane</keyword>
<organism evidence="7 8">
    <name type="scientific">Nesterenkonia sandarakina</name>
    <dbReference type="NCBI Taxonomy" id="272918"/>
    <lineage>
        <taxon>Bacteria</taxon>
        <taxon>Bacillati</taxon>
        <taxon>Actinomycetota</taxon>
        <taxon>Actinomycetes</taxon>
        <taxon>Micrococcales</taxon>
        <taxon>Micrococcaceae</taxon>
        <taxon>Nesterenkonia</taxon>
    </lineage>
</organism>
<sequence length="141" mass="14680">MMLAQWALSMGAVELTQMQWYLLVGTAIAVIGLVRMLLTRDLLARLIALNVTGIGSLMIILALAARTAESGDATGGTEAAGSGIDPVLSALVITGLVITVAFTGLGAVLIRRIEGAQDAERAHTLDDVHDPERSGDAGDRE</sequence>
<dbReference type="Gene3D" id="1.10.287.3510">
    <property type="match status" value="1"/>
</dbReference>
<evidence type="ECO:0000313" key="8">
    <source>
        <dbReference type="Proteomes" id="UP000238217"/>
    </source>
</evidence>
<keyword evidence="8" id="KW-1185">Reference proteome</keyword>
<accession>A0A2T0YQJ1</accession>
<evidence type="ECO:0000256" key="1">
    <source>
        <dbReference type="ARBA" id="ARBA00004141"/>
    </source>
</evidence>
<feature type="transmembrane region" description="Helical" evidence="6">
    <location>
        <begin position="47"/>
        <end position="68"/>
    </location>
</feature>
<evidence type="ECO:0000256" key="3">
    <source>
        <dbReference type="ARBA" id="ARBA00022989"/>
    </source>
</evidence>
<comment type="caution">
    <text evidence="7">The sequence shown here is derived from an EMBL/GenBank/DDBJ whole genome shotgun (WGS) entry which is preliminary data.</text>
</comment>
<dbReference type="AlphaFoldDB" id="A0A2T0YQJ1"/>
<keyword evidence="4 6" id="KW-0472">Membrane</keyword>
<feature type="transmembrane region" description="Helical" evidence="6">
    <location>
        <begin position="88"/>
        <end position="110"/>
    </location>
</feature>
<evidence type="ECO:0000256" key="2">
    <source>
        <dbReference type="ARBA" id="ARBA00022692"/>
    </source>
</evidence>
<name>A0A2T0YQJ1_9MICC</name>
<dbReference type="RefSeq" id="WP_258174743.1">
    <property type="nucleotide sequence ID" value="NZ_PVTY01000004.1"/>
</dbReference>
<protein>
    <submittedName>
        <fullName evidence="7">Multicomponent Na+:H+ antiporter subunit C</fullName>
    </submittedName>
</protein>
<evidence type="ECO:0000256" key="6">
    <source>
        <dbReference type="SAM" id="Phobius"/>
    </source>
</evidence>
<dbReference type="InterPro" id="IPR039428">
    <property type="entry name" value="NUOK/Mnh_C1-like"/>
</dbReference>